<dbReference type="EMBL" id="DF968088">
    <property type="protein sequence ID" value="GAP04881.1"/>
    <property type="molecule type" value="Genomic_DNA"/>
</dbReference>
<protein>
    <submittedName>
        <fullName evidence="2">Uncharacterized protein</fullName>
    </submittedName>
</protein>
<dbReference type="STRING" id="709323.GCA_001047135_01444"/>
<gene>
    <name evidence="2" type="ORF">FTRO_0110160</name>
</gene>
<dbReference type="Proteomes" id="UP000064514">
    <property type="component" value="Unassembled WGS sequence"/>
</dbReference>
<evidence type="ECO:0000256" key="1">
    <source>
        <dbReference type="SAM" id="MobiDB-lite"/>
    </source>
</evidence>
<name>A0A3F3H1G9_9LACO</name>
<organism evidence="2">
    <name type="scientific">Fructobacillus tropaeoli</name>
    <dbReference type="NCBI Taxonomy" id="709323"/>
    <lineage>
        <taxon>Bacteria</taxon>
        <taxon>Bacillati</taxon>
        <taxon>Bacillota</taxon>
        <taxon>Bacilli</taxon>
        <taxon>Lactobacillales</taxon>
        <taxon>Lactobacillaceae</taxon>
        <taxon>Fructobacillus</taxon>
    </lineage>
</organism>
<feature type="region of interest" description="Disordered" evidence="1">
    <location>
        <begin position="29"/>
        <end position="51"/>
    </location>
</feature>
<feature type="compositionally biased region" description="Basic and acidic residues" evidence="1">
    <location>
        <begin position="31"/>
        <end position="51"/>
    </location>
</feature>
<dbReference type="RefSeq" id="WP_158531881.1">
    <property type="nucleotide sequence ID" value="NZ_DF968088.1"/>
</dbReference>
<reference evidence="2" key="1">
    <citation type="journal article" date="2015" name="BMC Genomics">
        <title>Comparative genomics of Fructobacillus spp. and Leuconostoc spp. reveals niche-specific evolution of Fructobacillus spp.</title>
        <authorList>
            <person name="Endo A."/>
            <person name="Tanizawa Y."/>
            <person name="Tanaka N."/>
            <person name="Maeno S."/>
            <person name="Kumar H."/>
            <person name="Shiwa Y."/>
            <person name="Okada S."/>
            <person name="Yoshikawa H."/>
            <person name="Dicks L."/>
            <person name="Nakagawa J."/>
            <person name="Arita M."/>
        </authorList>
    </citation>
    <scope>NUCLEOTIDE SEQUENCE [LARGE SCALE GENOMIC DNA]</scope>
    <source>
        <strain evidence="2">F214-1</strain>
    </source>
</reference>
<evidence type="ECO:0000313" key="2">
    <source>
        <dbReference type="EMBL" id="GAP04881.1"/>
    </source>
</evidence>
<accession>A0A3F3H1G9</accession>
<dbReference type="AlphaFoldDB" id="A0A3F3H1G9"/>
<sequence>MHEFGWKPTEWTAMSVKERVLVIGMIQTQQEDEKAQQEKAEREAKSKARRH</sequence>
<proteinExistence type="predicted"/>